<dbReference type="InterPro" id="IPR012340">
    <property type="entry name" value="NA-bd_OB-fold"/>
</dbReference>
<dbReference type="GO" id="GO:0016787">
    <property type="term" value="F:hydrolase activity"/>
    <property type="evidence" value="ECO:0007669"/>
    <property type="project" value="UniProtKB-KW"/>
</dbReference>
<keyword evidence="3 9" id="KW-0378">Hydrolase</keyword>
<keyword evidence="6 9" id="KW-0694">RNA-binding</keyword>
<dbReference type="RefSeq" id="WP_076756796.1">
    <property type="nucleotide sequence ID" value="NZ_FTPL01000001.1"/>
</dbReference>
<evidence type="ECO:0000256" key="7">
    <source>
        <dbReference type="ARBA" id="ARBA00023015"/>
    </source>
</evidence>
<keyword evidence="2 9" id="KW-0547">Nucleotide-binding</keyword>
<evidence type="ECO:0000259" key="12">
    <source>
        <dbReference type="PROSITE" id="PS51856"/>
    </source>
</evidence>
<dbReference type="Gene3D" id="2.40.50.140">
    <property type="entry name" value="Nucleic acid-binding proteins"/>
    <property type="match status" value="1"/>
</dbReference>
<keyword evidence="1 9" id="KW-0806">Transcription termination</keyword>
<dbReference type="NCBIfam" id="NF006886">
    <property type="entry name" value="PRK09376.1"/>
    <property type="match status" value="1"/>
</dbReference>
<evidence type="ECO:0000313" key="14">
    <source>
        <dbReference type="Proteomes" id="UP000187550"/>
    </source>
</evidence>
<dbReference type="EC" id="3.6.4.-" evidence="9 10"/>
<dbReference type="PANTHER" id="PTHR46425:SF1">
    <property type="entry name" value="TRANSCRIPTION TERMINATION FACTOR RHO"/>
    <property type="match status" value="1"/>
</dbReference>
<dbReference type="GO" id="GO:0003723">
    <property type="term" value="F:RNA binding"/>
    <property type="evidence" value="ECO:0007669"/>
    <property type="project" value="UniProtKB-UniRule"/>
</dbReference>
<evidence type="ECO:0000256" key="3">
    <source>
        <dbReference type="ARBA" id="ARBA00022801"/>
    </source>
</evidence>
<evidence type="ECO:0000313" key="13">
    <source>
        <dbReference type="EMBL" id="SIT69696.1"/>
    </source>
</evidence>
<comment type="similarity">
    <text evidence="9 11">Belongs to the Rho family.</text>
</comment>
<feature type="domain" description="Rho RNA-BD" evidence="12">
    <location>
        <begin position="51"/>
        <end position="125"/>
    </location>
</feature>
<evidence type="ECO:0000256" key="4">
    <source>
        <dbReference type="ARBA" id="ARBA00022806"/>
    </source>
</evidence>
<dbReference type="Gene3D" id="1.10.720.10">
    <property type="match status" value="1"/>
</dbReference>
<dbReference type="InterPro" id="IPR011113">
    <property type="entry name" value="Rho_RNA-bd"/>
</dbReference>
<keyword evidence="5 9" id="KW-0067">ATP-binding</keyword>
<keyword evidence="8 9" id="KW-0804">Transcription</keyword>
<keyword evidence="14" id="KW-1185">Reference proteome</keyword>
<dbReference type="InterPro" id="IPR036269">
    <property type="entry name" value="Rho_N_sf"/>
</dbReference>
<organism evidence="13 14">
    <name type="scientific">Edaphobacillus lindanitolerans</name>
    <dbReference type="NCBI Taxonomy" id="550447"/>
    <lineage>
        <taxon>Bacteria</taxon>
        <taxon>Bacillati</taxon>
        <taxon>Bacillota</taxon>
        <taxon>Bacilli</taxon>
        <taxon>Bacillales</taxon>
        <taxon>Bacillaceae</taxon>
        <taxon>Edaphobacillus</taxon>
    </lineage>
</organism>
<dbReference type="OrthoDB" id="9805197at2"/>
<evidence type="ECO:0000256" key="11">
    <source>
        <dbReference type="PROSITE-ProRule" id="PRU01203"/>
    </source>
</evidence>
<evidence type="ECO:0000256" key="6">
    <source>
        <dbReference type="ARBA" id="ARBA00022884"/>
    </source>
</evidence>
<name>A0A1U7PMF6_9BACI</name>
<dbReference type="Pfam" id="PF00006">
    <property type="entry name" value="ATP-synt_ab"/>
    <property type="match status" value="1"/>
</dbReference>
<dbReference type="InterPro" id="IPR041703">
    <property type="entry name" value="Rho_factor_ATP-bd"/>
</dbReference>
<sequence length="427" mass="48351">MAEVTLAGLQDMTLKELYGLARKFNISYYSKMTKKELTLAILKSRAEQEGYSFMEGVLEIIPTEGYGFLRPINYSSSSEDIYISASQIRRFDLRNGDRVSGKVRPPKENERYYGLLQVNAVNGEDPETAKERVHFPALTPLYPERQIKLETDRNKLSTRIMDLVSPVGFGQRGLIVAQPKAGKTQLLKEIANAISENHPEAELIVLLIDERPEEVTDIERSVNADVASSTFDETPDNHVKVAELVLERAMRLVEHKRDVIILMDSITRLARAYNLVIPPSGRTLSGGIDPAALHRPKRFFGAARNLEEGGSLTILATALVETGSRMDDVIYEEFKGTGNMELHLDRSLAERRIFPAIDIRRSGTRKEELLIPKDRLEKLWAIRRTFSDSPDFAERFLKKLRNTAGNEEFFLQLDKEMKEKRGGKGLL</sequence>
<dbReference type="Pfam" id="PF07497">
    <property type="entry name" value="Rho_RNA_bind"/>
    <property type="match status" value="1"/>
</dbReference>
<feature type="binding site" evidence="9">
    <location>
        <begin position="180"/>
        <end position="185"/>
    </location>
    <ligand>
        <name>ATP</name>
        <dbReference type="ChEBI" id="CHEBI:30616"/>
    </ligand>
</feature>
<dbReference type="CDD" id="cd04459">
    <property type="entry name" value="Rho_CSD"/>
    <property type="match status" value="1"/>
</dbReference>
<proteinExistence type="inferred from homology"/>
<dbReference type="EMBL" id="FTPL01000001">
    <property type="protein sequence ID" value="SIT69696.1"/>
    <property type="molecule type" value="Genomic_DNA"/>
</dbReference>
<evidence type="ECO:0000256" key="8">
    <source>
        <dbReference type="ARBA" id="ARBA00023163"/>
    </source>
</evidence>
<comment type="subunit">
    <text evidence="9">Homohexamer. The homohexamer assembles into an open ring structure.</text>
</comment>
<dbReference type="GO" id="GO:0005524">
    <property type="term" value="F:ATP binding"/>
    <property type="evidence" value="ECO:0007669"/>
    <property type="project" value="UniProtKB-UniRule"/>
</dbReference>
<dbReference type="InterPro" id="IPR004665">
    <property type="entry name" value="Term_rho"/>
</dbReference>
<accession>A0A1U7PMF6</accession>
<dbReference type="InterPro" id="IPR003593">
    <property type="entry name" value="AAA+_ATPase"/>
</dbReference>
<evidence type="ECO:0000256" key="1">
    <source>
        <dbReference type="ARBA" id="ARBA00022472"/>
    </source>
</evidence>
<dbReference type="GO" id="GO:0008186">
    <property type="term" value="F:ATP-dependent activity, acting on RNA"/>
    <property type="evidence" value="ECO:0007669"/>
    <property type="project" value="UniProtKB-UniRule"/>
</dbReference>
<dbReference type="Proteomes" id="UP000187550">
    <property type="component" value="Unassembled WGS sequence"/>
</dbReference>
<evidence type="ECO:0000256" key="5">
    <source>
        <dbReference type="ARBA" id="ARBA00022840"/>
    </source>
</evidence>
<protein>
    <recommendedName>
        <fullName evidence="9 10">Transcription termination factor Rho</fullName>
        <ecNumber evidence="9 10">3.6.4.-</ecNumber>
    </recommendedName>
    <alternativeName>
        <fullName evidence="9">ATP-dependent helicase Rho</fullName>
    </alternativeName>
</protein>
<dbReference type="PANTHER" id="PTHR46425">
    <property type="entry name" value="TRANSCRIPTION TERMINATION FACTOR RHO"/>
    <property type="match status" value="1"/>
</dbReference>
<dbReference type="SMART" id="SM00959">
    <property type="entry name" value="Rho_N"/>
    <property type="match status" value="1"/>
</dbReference>
<feature type="binding site" evidence="9">
    <location>
        <begin position="168"/>
        <end position="173"/>
    </location>
    <ligand>
        <name>ATP</name>
        <dbReference type="ChEBI" id="CHEBI:30616"/>
    </ligand>
</feature>
<gene>
    <name evidence="9" type="primary">rho</name>
    <name evidence="13" type="ORF">SAMN05428946_0520</name>
</gene>
<dbReference type="STRING" id="550447.SAMN05428946_0520"/>
<evidence type="ECO:0000256" key="10">
    <source>
        <dbReference type="NCBIfam" id="TIGR00767"/>
    </source>
</evidence>
<comment type="caution">
    <text evidence="9">Lacks conserved residue(s) required for the propagation of feature annotation.</text>
</comment>
<dbReference type="NCBIfam" id="TIGR00767">
    <property type="entry name" value="rho"/>
    <property type="match status" value="1"/>
</dbReference>
<dbReference type="InterPro" id="IPR027417">
    <property type="entry name" value="P-loop_NTPase"/>
</dbReference>
<dbReference type="SUPFAM" id="SSF50249">
    <property type="entry name" value="Nucleic acid-binding proteins"/>
    <property type="match status" value="1"/>
</dbReference>
<dbReference type="InterPro" id="IPR000194">
    <property type="entry name" value="ATPase_F1/V1/A1_a/bsu_nucl-bd"/>
</dbReference>
<dbReference type="PROSITE" id="PS51856">
    <property type="entry name" value="RHO_RNA_BD"/>
    <property type="match status" value="1"/>
</dbReference>
<dbReference type="SUPFAM" id="SSF52540">
    <property type="entry name" value="P-loop containing nucleoside triphosphate hydrolases"/>
    <property type="match status" value="1"/>
</dbReference>
<dbReference type="Pfam" id="PF07498">
    <property type="entry name" value="Rho_N"/>
    <property type="match status" value="1"/>
</dbReference>
<keyword evidence="7 9" id="KW-0805">Transcription regulation</keyword>
<dbReference type="CDD" id="cd01128">
    <property type="entry name" value="rho_factor_C"/>
    <property type="match status" value="1"/>
</dbReference>
<dbReference type="SUPFAM" id="SSF68912">
    <property type="entry name" value="Rho N-terminal domain-like"/>
    <property type="match status" value="1"/>
</dbReference>
<dbReference type="SMART" id="SM00357">
    <property type="entry name" value="CSP"/>
    <property type="match status" value="1"/>
</dbReference>
<dbReference type="InterPro" id="IPR011112">
    <property type="entry name" value="Rho-like_N"/>
</dbReference>
<feature type="binding site" evidence="9">
    <location>
        <position position="211"/>
    </location>
    <ligand>
        <name>ATP</name>
        <dbReference type="ChEBI" id="CHEBI:30616"/>
    </ligand>
</feature>
<evidence type="ECO:0000256" key="2">
    <source>
        <dbReference type="ARBA" id="ARBA00022741"/>
    </source>
</evidence>
<dbReference type="Gene3D" id="3.40.50.300">
    <property type="entry name" value="P-loop containing nucleotide triphosphate hydrolases"/>
    <property type="match status" value="1"/>
</dbReference>
<evidence type="ECO:0000256" key="9">
    <source>
        <dbReference type="HAMAP-Rule" id="MF_01884"/>
    </source>
</evidence>
<dbReference type="AlphaFoldDB" id="A0A1U7PMF6"/>
<dbReference type="SMART" id="SM00382">
    <property type="entry name" value="AAA"/>
    <property type="match status" value="1"/>
</dbReference>
<dbReference type="HAMAP" id="MF_01884">
    <property type="entry name" value="Rho"/>
    <property type="match status" value="1"/>
</dbReference>
<comment type="function">
    <text evidence="9">Facilitates transcription termination by a mechanism that involves Rho binding to the nascent RNA, activation of Rho's RNA-dependent ATPase activity, and release of the mRNA from the DNA template.</text>
</comment>
<dbReference type="GO" id="GO:0004386">
    <property type="term" value="F:helicase activity"/>
    <property type="evidence" value="ECO:0007669"/>
    <property type="project" value="UniProtKB-UniRule"/>
</dbReference>
<reference evidence="14" key="1">
    <citation type="submission" date="2017-01" db="EMBL/GenBank/DDBJ databases">
        <authorList>
            <person name="Varghese N."/>
            <person name="Submissions S."/>
        </authorList>
    </citation>
    <scope>NUCLEOTIDE SEQUENCE [LARGE SCALE GENOMIC DNA]</scope>
    <source>
        <strain evidence="14">MNA4</strain>
    </source>
</reference>
<dbReference type="InterPro" id="IPR011129">
    <property type="entry name" value="CSD"/>
</dbReference>
<dbReference type="GO" id="GO:0006353">
    <property type="term" value="P:DNA-templated transcription termination"/>
    <property type="evidence" value="ECO:0007669"/>
    <property type="project" value="UniProtKB-UniRule"/>
</dbReference>
<keyword evidence="4 9" id="KW-0347">Helicase</keyword>